<dbReference type="InterPro" id="IPR029063">
    <property type="entry name" value="SAM-dependent_MTases_sf"/>
</dbReference>
<dbReference type="GO" id="GO:0008757">
    <property type="term" value="F:S-adenosylmethionine-dependent methyltransferase activity"/>
    <property type="evidence" value="ECO:0000318"/>
    <property type="project" value="GO_Central"/>
</dbReference>
<dbReference type="InterPro" id="IPR005299">
    <property type="entry name" value="MeTrfase_7"/>
</dbReference>
<keyword evidence="2" id="KW-0479">Metal-binding</keyword>
<dbReference type="Gramene" id="KXG29440">
    <property type="protein sequence ID" value="KXG29440"/>
    <property type="gene ID" value="SORBI_3004G036200"/>
</dbReference>
<dbReference type="Proteomes" id="UP000000768">
    <property type="component" value="Chromosome 4"/>
</dbReference>
<dbReference type="FunCoup" id="A0A194YNL5">
    <property type="interactions" value="6"/>
</dbReference>
<dbReference type="GO" id="GO:0046872">
    <property type="term" value="F:metal ion binding"/>
    <property type="evidence" value="ECO:0007669"/>
    <property type="project" value="UniProtKB-KW"/>
</dbReference>
<protein>
    <recommendedName>
        <fullName evidence="6">Benzoate carboxyl methyltransferase</fullName>
    </recommendedName>
</protein>
<accession>A0A194YNL5</accession>
<evidence type="ECO:0008006" key="6">
    <source>
        <dbReference type="Google" id="ProtNLM"/>
    </source>
</evidence>
<dbReference type="AlphaFoldDB" id="A0A194YNL5"/>
<dbReference type="Pfam" id="PF03492">
    <property type="entry name" value="Methyltransf_7"/>
    <property type="match status" value="1"/>
</dbReference>
<evidence type="ECO:0000256" key="3">
    <source>
        <dbReference type="ARBA" id="ARBA00022842"/>
    </source>
</evidence>
<gene>
    <name evidence="4" type="ORF">SORBI_3004G036200</name>
</gene>
<evidence type="ECO:0000313" key="5">
    <source>
        <dbReference type="Proteomes" id="UP000000768"/>
    </source>
</evidence>
<reference evidence="5" key="2">
    <citation type="journal article" date="2018" name="Plant J.">
        <title>The Sorghum bicolor reference genome: improved assembly, gene annotations, a transcriptome atlas, and signatures of genome organization.</title>
        <authorList>
            <person name="McCormick R.F."/>
            <person name="Truong S.K."/>
            <person name="Sreedasyam A."/>
            <person name="Jenkins J."/>
            <person name="Shu S."/>
            <person name="Sims D."/>
            <person name="Kennedy M."/>
            <person name="Amirebrahimi M."/>
            <person name="Weers B.D."/>
            <person name="McKinley B."/>
            <person name="Mattison A."/>
            <person name="Morishige D.T."/>
            <person name="Grimwood J."/>
            <person name="Schmutz J."/>
            <person name="Mullet J.E."/>
        </authorList>
    </citation>
    <scope>NUCLEOTIDE SEQUENCE [LARGE SCALE GENOMIC DNA]</scope>
    <source>
        <strain evidence="5">cv. BTx623</strain>
    </source>
</reference>
<dbReference type="eggNOG" id="ENOG502QQVK">
    <property type="taxonomic scope" value="Eukaryota"/>
</dbReference>
<dbReference type="OMA" id="MESHMFD"/>
<dbReference type="PANTHER" id="PTHR31009">
    <property type="entry name" value="S-ADENOSYL-L-METHIONINE:CARBOXYL METHYLTRANSFERASE FAMILY PROTEIN"/>
    <property type="match status" value="1"/>
</dbReference>
<sequence>MNTDFHMTEGEGEWSYSKNSRRQEIFFLETRPMIENAIKEVYTTLLPKTMIIADLGCSSGPNTMLFISSVINIIVEKCKSTGDDCMELQFFLNDLPGNDFNELFRSIEKFKRPNTTGEREHLPPLYYIMGLPESYYKRLFPRESVHLFHSSYCLHWRSQEPEGLEAWRKTYLNKNNIYITKTTTPFVVKQFQKLFYKDFSLFLQLRHEELVHGGQMVLIFLGRKNEDVYNGDLNQLFALVARSLQSLVLKGIVEKEKLESFNLPIYGPSVGEVKELVMQSHLFNMDLIKQFEMNWDPFDDLEGDDVEDNTRSSMNIAKFIMSVLKYLIVHHFGETILDAWFAEFKCLVGEHLEKEKTKFTVIAMSLKKE</sequence>
<keyword evidence="3" id="KW-0460">Magnesium</keyword>
<dbReference type="InParanoid" id="A0A194YNL5"/>
<reference evidence="4 5" key="1">
    <citation type="journal article" date="2009" name="Nature">
        <title>The Sorghum bicolor genome and the diversification of grasses.</title>
        <authorList>
            <person name="Paterson A.H."/>
            <person name="Bowers J.E."/>
            <person name="Bruggmann R."/>
            <person name="Dubchak I."/>
            <person name="Grimwood J."/>
            <person name="Gundlach H."/>
            <person name="Haberer G."/>
            <person name="Hellsten U."/>
            <person name="Mitros T."/>
            <person name="Poliakov A."/>
            <person name="Schmutz J."/>
            <person name="Spannagl M."/>
            <person name="Tang H."/>
            <person name="Wang X."/>
            <person name="Wicker T."/>
            <person name="Bharti A.K."/>
            <person name="Chapman J."/>
            <person name="Feltus F.A."/>
            <person name="Gowik U."/>
            <person name="Grigoriev I.V."/>
            <person name="Lyons E."/>
            <person name="Maher C.A."/>
            <person name="Martis M."/>
            <person name="Narechania A."/>
            <person name="Otillar R.P."/>
            <person name="Penning B.W."/>
            <person name="Salamov A.A."/>
            <person name="Wang Y."/>
            <person name="Zhang L."/>
            <person name="Carpita N.C."/>
            <person name="Freeling M."/>
            <person name="Gingle A.R."/>
            <person name="Hash C.T."/>
            <person name="Keller B."/>
            <person name="Klein P."/>
            <person name="Kresovich S."/>
            <person name="McCann M.C."/>
            <person name="Ming R."/>
            <person name="Peterson D.G."/>
            <person name="Mehboob-ur-Rahman"/>
            <person name="Ware D."/>
            <person name="Westhoff P."/>
            <person name="Mayer K.F."/>
            <person name="Messing J."/>
            <person name="Rokhsar D.S."/>
        </authorList>
    </citation>
    <scope>NUCLEOTIDE SEQUENCE [LARGE SCALE GENOMIC DNA]</scope>
    <source>
        <strain evidence="5">cv. BTx623</strain>
    </source>
</reference>
<evidence type="ECO:0000256" key="2">
    <source>
        <dbReference type="ARBA" id="ARBA00022723"/>
    </source>
</evidence>
<evidence type="ECO:0000313" key="4">
    <source>
        <dbReference type="EMBL" id="KXG29440.1"/>
    </source>
</evidence>
<organism evidence="4 5">
    <name type="scientific">Sorghum bicolor</name>
    <name type="common">Sorghum</name>
    <name type="synonym">Sorghum vulgare</name>
    <dbReference type="NCBI Taxonomy" id="4558"/>
    <lineage>
        <taxon>Eukaryota</taxon>
        <taxon>Viridiplantae</taxon>
        <taxon>Streptophyta</taxon>
        <taxon>Embryophyta</taxon>
        <taxon>Tracheophyta</taxon>
        <taxon>Spermatophyta</taxon>
        <taxon>Magnoliopsida</taxon>
        <taxon>Liliopsida</taxon>
        <taxon>Poales</taxon>
        <taxon>Poaceae</taxon>
        <taxon>PACMAD clade</taxon>
        <taxon>Panicoideae</taxon>
        <taxon>Andropogonodae</taxon>
        <taxon>Andropogoneae</taxon>
        <taxon>Sorghinae</taxon>
        <taxon>Sorghum</taxon>
    </lineage>
</organism>
<dbReference type="SUPFAM" id="SSF53335">
    <property type="entry name" value="S-adenosyl-L-methionine-dependent methyltransferases"/>
    <property type="match status" value="1"/>
</dbReference>
<dbReference type="EMBL" id="CM000763">
    <property type="protein sequence ID" value="KXG29440.1"/>
    <property type="molecule type" value="Genomic_DNA"/>
</dbReference>
<dbReference type="InterPro" id="IPR042086">
    <property type="entry name" value="MeTrfase_capping"/>
</dbReference>
<dbReference type="OrthoDB" id="638608at2759"/>
<evidence type="ECO:0000256" key="1">
    <source>
        <dbReference type="ARBA" id="ARBA00008908"/>
    </source>
</evidence>
<dbReference type="Gene3D" id="1.10.1200.270">
    <property type="entry name" value="Methyltransferase, alpha-helical capping domain"/>
    <property type="match status" value="1"/>
</dbReference>
<dbReference type="Gene3D" id="3.40.50.150">
    <property type="entry name" value="Vaccinia Virus protein VP39"/>
    <property type="match status" value="1"/>
</dbReference>
<keyword evidence="5" id="KW-1185">Reference proteome</keyword>
<dbReference type="GO" id="GO:0032259">
    <property type="term" value="P:methylation"/>
    <property type="evidence" value="ECO:0000318"/>
    <property type="project" value="GO_Central"/>
</dbReference>
<name>A0A194YNL5_SORBI</name>
<comment type="similarity">
    <text evidence="1">Belongs to the methyltransferase superfamily. Type-7 methyltransferase family. SABATH subfamily.</text>
</comment>
<proteinExistence type="inferred from homology"/>